<dbReference type="Gene3D" id="1.10.510.10">
    <property type="entry name" value="Transferase(Phosphotransferase) domain 1"/>
    <property type="match status" value="1"/>
</dbReference>
<reference evidence="14" key="1">
    <citation type="submission" date="2023-02" db="EMBL/GenBank/DDBJ databases">
        <title>Genome of toxic invasive species Heracleum sosnowskyi carries increased number of genes despite the absence of recent whole-genome duplications.</title>
        <authorList>
            <person name="Schelkunov M."/>
            <person name="Shtratnikova V."/>
            <person name="Makarenko M."/>
            <person name="Klepikova A."/>
            <person name="Omelchenko D."/>
            <person name="Novikova G."/>
            <person name="Obukhova E."/>
            <person name="Bogdanov V."/>
            <person name="Penin A."/>
            <person name="Logacheva M."/>
        </authorList>
    </citation>
    <scope>NUCLEOTIDE SEQUENCE</scope>
    <source>
        <strain evidence="14">Hsosn_3</strain>
        <tissue evidence="14">Leaf</tissue>
    </source>
</reference>
<evidence type="ECO:0000256" key="5">
    <source>
        <dbReference type="ARBA" id="ARBA00022692"/>
    </source>
</evidence>
<evidence type="ECO:0000256" key="4">
    <source>
        <dbReference type="ARBA" id="ARBA00022475"/>
    </source>
</evidence>
<comment type="subcellular location">
    <subcellularLocation>
        <location evidence="1">Cell membrane</location>
        <topology evidence="1">Single-pass type I membrane protein</topology>
    </subcellularLocation>
</comment>
<keyword evidence="11" id="KW-0675">Receptor</keyword>
<dbReference type="AlphaFoldDB" id="A0AAD8IHF0"/>
<dbReference type="Proteomes" id="UP001237642">
    <property type="component" value="Unassembled WGS sequence"/>
</dbReference>
<keyword evidence="6" id="KW-0732">Signal</keyword>
<evidence type="ECO:0000256" key="1">
    <source>
        <dbReference type="ARBA" id="ARBA00004251"/>
    </source>
</evidence>
<dbReference type="Pfam" id="PF00069">
    <property type="entry name" value="Pkinase"/>
    <property type="match status" value="1"/>
</dbReference>
<evidence type="ECO:0000259" key="13">
    <source>
        <dbReference type="PROSITE" id="PS50011"/>
    </source>
</evidence>
<evidence type="ECO:0000256" key="8">
    <source>
        <dbReference type="ARBA" id="ARBA00022840"/>
    </source>
</evidence>
<keyword evidence="14" id="KW-0418">Kinase</keyword>
<dbReference type="PROSITE" id="PS50011">
    <property type="entry name" value="PROTEIN_KINASE_DOM"/>
    <property type="match status" value="1"/>
</dbReference>
<proteinExistence type="inferred from homology"/>
<accession>A0AAD8IHF0</accession>
<organism evidence="14 15">
    <name type="scientific">Heracleum sosnowskyi</name>
    <dbReference type="NCBI Taxonomy" id="360622"/>
    <lineage>
        <taxon>Eukaryota</taxon>
        <taxon>Viridiplantae</taxon>
        <taxon>Streptophyta</taxon>
        <taxon>Embryophyta</taxon>
        <taxon>Tracheophyta</taxon>
        <taxon>Spermatophyta</taxon>
        <taxon>Magnoliopsida</taxon>
        <taxon>eudicotyledons</taxon>
        <taxon>Gunneridae</taxon>
        <taxon>Pentapetalae</taxon>
        <taxon>asterids</taxon>
        <taxon>campanulids</taxon>
        <taxon>Apiales</taxon>
        <taxon>Apiaceae</taxon>
        <taxon>Apioideae</taxon>
        <taxon>apioid superclade</taxon>
        <taxon>Tordylieae</taxon>
        <taxon>Tordyliinae</taxon>
        <taxon>Heracleum</taxon>
    </lineage>
</organism>
<comment type="similarity">
    <text evidence="2">In the N-terminal section; belongs to the leguminous lectin family.</text>
</comment>
<dbReference type="FunFam" id="1.10.510.10:FF:000240">
    <property type="entry name" value="Lectin-domain containing receptor kinase A4.3"/>
    <property type="match status" value="1"/>
</dbReference>
<protein>
    <submittedName>
        <fullName evidence="14">Serine/threonine protein kinase/TGF-beta stimulated factor</fullName>
    </submittedName>
</protein>
<keyword evidence="10" id="KW-0472">Membrane</keyword>
<keyword evidence="4" id="KW-1003">Cell membrane</keyword>
<keyword evidence="9" id="KW-1133">Transmembrane helix</keyword>
<evidence type="ECO:0000256" key="9">
    <source>
        <dbReference type="ARBA" id="ARBA00022989"/>
    </source>
</evidence>
<evidence type="ECO:0000256" key="11">
    <source>
        <dbReference type="ARBA" id="ARBA00023170"/>
    </source>
</evidence>
<evidence type="ECO:0000313" key="14">
    <source>
        <dbReference type="EMBL" id="KAK1385914.1"/>
    </source>
</evidence>
<keyword evidence="15" id="KW-1185">Reference proteome</keyword>
<keyword evidence="14" id="KW-0808">Transferase</keyword>
<evidence type="ECO:0000256" key="6">
    <source>
        <dbReference type="ARBA" id="ARBA00022729"/>
    </source>
</evidence>
<dbReference type="PROSITE" id="PS00108">
    <property type="entry name" value="PROTEIN_KINASE_ST"/>
    <property type="match status" value="1"/>
</dbReference>
<sequence length="276" mass="30738">MLIMSDLLLVYEYMPNGSLDSHLFRGKSLIPWPIRYKIAQGLASALLYLHEEWEQCVVHRDIKSSNVMLDSNFVTKLGDFGLARLVDHETGAQTTAFAGTLGYMAPECITTGQASKESDVYSFGIVALEIAGGRKVIDRNFDESRMSLLQWVWSLYGTGELLQAADPKLCGEYCEEEVQRLMIVGLWCAHPDKTFRPSIRQAIHALNLEAPLPILPPTMPVATYYPPLNMSVAALAIAYGQTIWKHGPSEFSGNYNTESSSYASKDSTFQSVLFPR</sequence>
<gene>
    <name evidence="14" type="ORF">POM88_023649</name>
</gene>
<dbReference type="GO" id="GO:0005524">
    <property type="term" value="F:ATP binding"/>
    <property type="evidence" value="ECO:0007669"/>
    <property type="project" value="UniProtKB-KW"/>
</dbReference>
<evidence type="ECO:0000256" key="7">
    <source>
        <dbReference type="ARBA" id="ARBA00022741"/>
    </source>
</evidence>
<reference evidence="14" key="2">
    <citation type="submission" date="2023-05" db="EMBL/GenBank/DDBJ databases">
        <authorList>
            <person name="Schelkunov M.I."/>
        </authorList>
    </citation>
    <scope>NUCLEOTIDE SEQUENCE</scope>
    <source>
        <strain evidence="14">Hsosn_3</strain>
        <tissue evidence="14">Leaf</tissue>
    </source>
</reference>
<dbReference type="InterPro" id="IPR011009">
    <property type="entry name" value="Kinase-like_dom_sf"/>
</dbReference>
<dbReference type="GO" id="GO:0004674">
    <property type="term" value="F:protein serine/threonine kinase activity"/>
    <property type="evidence" value="ECO:0007669"/>
    <property type="project" value="UniProtKB-KW"/>
</dbReference>
<dbReference type="EMBL" id="JAUIZM010000005">
    <property type="protein sequence ID" value="KAK1385914.1"/>
    <property type="molecule type" value="Genomic_DNA"/>
</dbReference>
<dbReference type="SMART" id="SM00220">
    <property type="entry name" value="S_TKc"/>
    <property type="match status" value="1"/>
</dbReference>
<comment type="caution">
    <text evidence="14">The sequence shown here is derived from an EMBL/GenBank/DDBJ whole genome shotgun (WGS) entry which is preliminary data.</text>
</comment>
<keyword evidence="12" id="KW-0325">Glycoprotein</keyword>
<evidence type="ECO:0000256" key="3">
    <source>
        <dbReference type="ARBA" id="ARBA00010217"/>
    </source>
</evidence>
<dbReference type="PANTHER" id="PTHR27007">
    <property type="match status" value="1"/>
</dbReference>
<keyword evidence="14" id="KW-0723">Serine/threonine-protein kinase</keyword>
<dbReference type="SUPFAM" id="SSF56112">
    <property type="entry name" value="Protein kinase-like (PK-like)"/>
    <property type="match status" value="1"/>
</dbReference>
<evidence type="ECO:0000256" key="2">
    <source>
        <dbReference type="ARBA" id="ARBA00008536"/>
    </source>
</evidence>
<evidence type="ECO:0000256" key="10">
    <source>
        <dbReference type="ARBA" id="ARBA00023136"/>
    </source>
</evidence>
<dbReference type="InterPro" id="IPR000719">
    <property type="entry name" value="Prot_kinase_dom"/>
</dbReference>
<comment type="similarity">
    <text evidence="3">In the C-terminal section; belongs to the protein kinase superfamily. Ser/Thr protein kinase family.</text>
</comment>
<dbReference type="GO" id="GO:0005886">
    <property type="term" value="C:plasma membrane"/>
    <property type="evidence" value="ECO:0007669"/>
    <property type="project" value="UniProtKB-SubCell"/>
</dbReference>
<feature type="domain" description="Protein kinase" evidence="13">
    <location>
        <begin position="1"/>
        <end position="215"/>
    </location>
</feature>
<evidence type="ECO:0000256" key="12">
    <source>
        <dbReference type="ARBA" id="ARBA00023180"/>
    </source>
</evidence>
<dbReference type="GO" id="GO:0002229">
    <property type="term" value="P:defense response to oomycetes"/>
    <property type="evidence" value="ECO:0007669"/>
    <property type="project" value="UniProtKB-ARBA"/>
</dbReference>
<name>A0AAD8IHF0_9APIA</name>
<keyword evidence="7" id="KW-0547">Nucleotide-binding</keyword>
<keyword evidence="8" id="KW-0067">ATP-binding</keyword>
<evidence type="ECO:0000313" key="15">
    <source>
        <dbReference type="Proteomes" id="UP001237642"/>
    </source>
</evidence>
<dbReference type="InterPro" id="IPR008271">
    <property type="entry name" value="Ser/Thr_kinase_AS"/>
</dbReference>
<keyword evidence="5" id="KW-0812">Transmembrane</keyword>
<dbReference type="InterPro" id="IPR050528">
    <property type="entry name" value="L-type_Lectin-RKs"/>
</dbReference>